<keyword evidence="5" id="KW-0964">Secreted</keyword>
<evidence type="ECO:0000259" key="9">
    <source>
        <dbReference type="Pfam" id="PF01095"/>
    </source>
</evidence>
<feature type="signal peptide" evidence="8">
    <location>
        <begin position="1"/>
        <end position="21"/>
    </location>
</feature>
<dbReference type="PANTHER" id="PTHR31321:SF120">
    <property type="entry name" value="PECTINESTERASE 52-RELATED"/>
    <property type="match status" value="1"/>
</dbReference>
<evidence type="ECO:0000256" key="2">
    <source>
        <dbReference type="ARBA" id="ARBA00005184"/>
    </source>
</evidence>
<evidence type="ECO:0000256" key="5">
    <source>
        <dbReference type="ARBA" id="ARBA00022512"/>
    </source>
</evidence>
<feature type="chain" id="PRO_5014679873" description="pectinesterase" evidence="8">
    <location>
        <begin position="22"/>
        <end position="289"/>
    </location>
</feature>
<evidence type="ECO:0000256" key="3">
    <source>
        <dbReference type="ARBA" id="ARBA00008891"/>
    </source>
</evidence>
<dbReference type="Pfam" id="PF01095">
    <property type="entry name" value="Pectinesterase"/>
    <property type="match status" value="1"/>
</dbReference>
<evidence type="ECO:0000313" key="10">
    <source>
        <dbReference type="EMBL" id="SPC89744.1"/>
    </source>
</evidence>
<sequence length="289" mass="32180">MQLLPTYIFFILVTSSRVSRAVDCGNENIESTITVDKSVKPDTGVFQTIQDAIDSIPLNNDQWVKVHISPGIYNEKVTIPQEKPCIFLEGSGRDVTTIKYDDHGQTDTSATFTSSPDNVVAKGITFENSYNRASVLTSYYRRMAVEDSITWALAARIYGDKSAFLECGFLGFQDTLWDARGRHYFNDTYIEGGIDFIWGNGQSVYENCMINVTAGILPEGIKGYITAQDRKSEDEPTGFLFRGGSVSGSGQAFLGRAYGPYSRVIFQETTLSEVVTPEGWFAWNYQGQE</sequence>
<dbReference type="Gene3D" id="2.160.20.10">
    <property type="entry name" value="Single-stranded right-handed beta-helix, Pectin lyase-like"/>
    <property type="match status" value="1"/>
</dbReference>
<dbReference type="GO" id="GO:0030599">
    <property type="term" value="F:pectinesterase activity"/>
    <property type="evidence" value="ECO:0007669"/>
    <property type="project" value="UniProtKB-EC"/>
</dbReference>
<dbReference type="InterPro" id="IPR011050">
    <property type="entry name" value="Pectin_lyase_fold/virulence"/>
</dbReference>
<proteinExistence type="inferred from homology"/>
<evidence type="ECO:0000256" key="4">
    <source>
        <dbReference type="ARBA" id="ARBA00013229"/>
    </source>
</evidence>
<evidence type="ECO:0000256" key="1">
    <source>
        <dbReference type="ARBA" id="ARBA00004191"/>
    </source>
</evidence>
<feature type="domain" description="Pectinesterase catalytic" evidence="9">
    <location>
        <begin position="42"/>
        <end position="285"/>
    </location>
</feature>
<dbReference type="InterPro" id="IPR000070">
    <property type="entry name" value="Pectinesterase_cat"/>
</dbReference>
<protein>
    <recommendedName>
        <fullName evidence="4">pectinesterase</fullName>
        <ecNumber evidence="4">3.1.1.11</ecNumber>
    </recommendedName>
</protein>
<accession>A0A2N9FSL9</accession>
<evidence type="ECO:0000256" key="7">
    <source>
        <dbReference type="ARBA" id="ARBA00023085"/>
    </source>
</evidence>
<keyword evidence="6" id="KW-0378">Hydrolase</keyword>
<gene>
    <name evidence="10" type="ORF">FSB_LOCUS17626</name>
</gene>
<keyword evidence="7" id="KW-0063">Aspartyl esterase</keyword>
<keyword evidence="5" id="KW-0134">Cell wall</keyword>
<reference evidence="10" key="1">
    <citation type="submission" date="2018-02" db="EMBL/GenBank/DDBJ databases">
        <authorList>
            <person name="Cohen D.B."/>
            <person name="Kent A.D."/>
        </authorList>
    </citation>
    <scope>NUCLEOTIDE SEQUENCE</scope>
</reference>
<dbReference type="SUPFAM" id="SSF51126">
    <property type="entry name" value="Pectin lyase-like"/>
    <property type="match status" value="1"/>
</dbReference>
<evidence type="ECO:0000256" key="8">
    <source>
        <dbReference type="SAM" id="SignalP"/>
    </source>
</evidence>
<evidence type="ECO:0000256" key="6">
    <source>
        <dbReference type="ARBA" id="ARBA00022801"/>
    </source>
</evidence>
<organism evidence="10">
    <name type="scientific">Fagus sylvatica</name>
    <name type="common">Beechnut</name>
    <dbReference type="NCBI Taxonomy" id="28930"/>
    <lineage>
        <taxon>Eukaryota</taxon>
        <taxon>Viridiplantae</taxon>
        <taxon>Streptophyta</taxon>
        <taxon>Embryophyta</taxon>
        <taxon>Tracheophyta</taxon>
        <taxon>Spermatophyta</taxon>
        <taxon>Magnoliopsida</taxon>
        <taxon>eudicotyledons</taxon>
        <taxon>Gunneridae</taxon>
        <taxon>Pentapetalae</taxon>
        <taxon>rosids</taxon>
        <taxon>fabids</taxon>
        <taxon>Fagales</taxon>
        <taxon>Fagaceae</taxon>
        <taxon>Fagus</taxon>
    </lineage>
</organism>
<keyword evidence="8" id="KW-0732">Signal</keyword>
<comment type="pathway">
    <text evidence="2">Glycan metabolism; pectin degradation; 2-dehydro-3-deoxy-D-gluconate from pectin: step 1/5.</text>
</comment>
<dbReference type="GO" id="GO:0045490">
    <property type="term" value="P:pectin catabolic process"/>
    <property type="evidence" value="ECO:0007669"/>
    <property type="project" value="UniProtKB-UniPathway"/>
</dbReference>
<dbReference type="AlphaFoldDB" id="A0A2N9FSL9"/>
<dbReference type="PANTHER" id="PTHR31321">
    <property type="entry name" value="ACYL-COA THIOESTER HYDROLASE YBHC-RELATED"/>
    <property type="match status" value="1"/>
</dbReference>
<dbReference type="InterPro" id="IPR012334">
    <property type="entry name" value="Pectin_lyas_fold"/>
</dbReference>
<comment type="subcellular location">
    <subcellularLocation>
        <location evidence="1">Secreted</location>
        <location evidence="1">Cell wall</location>
    </subcellularLocation>
</comment>
<dbReference type="UniPathway" id="UPA00545">
    <property type="reaction ID" value="UER00823"/>
</dbReference>
<name>A0A2N9FSL9_FAGSY</name>
<dbReference type="GO" id="GO:0042545">
    <property type="term" value="P:cell wall modification"/>
    <property type="evidence" value="ECO:0007669"/>
    <property type="project" value="InterPro"/>
</dbReference>
<comment type="similarity">
    <text evidence="3">Belongs to the pectinesterase family.</text>
</comment>
<dbReference type="EMBL" id="OIVN01001092">
    <property type="protein sequence ID" value="SPC89744.1"/>
    <property type="molecule type" value="Genomic_DNA"/>
</dbReference>
<dbReference type="EC" id="3.1.1.11" evidence="4"/>